<feature type="domain" description="PLAT" evidence="10">
    <location>
        <begin position="381"/>
        <end position="436"/>
    </location>
</feature>
<comment type="similarity">
    <text evidence="2 7">Belongs to the AB hydrolase superfamily. Lipase family.</text>
</comment>
<evidence type="ECO:0000259" key="10">
    <source>
        <dbReference type="Pfam" id="PF01477"/>
    </source>
</evidence>
<dbReference type="InterPro" id="IPR013818">
    <property type="entry name" value="Lipase"/>
</dbReference>
<evidence type="ECO:0000256" key="1">
    <source>
        <dbReference type="ARBA" id="ARBA00004613"/>
    </source>
</evidence>
<dbReference type="InterPro" id="IPR033906">
    <property type="entry name" value="Lipase_N"/>
</dbReference>
<evidence type="ECO:0000256" key="5">
    <source>
        <dbReference type="PIRSR" id="PIRSR000865-1"/>
    </source>
</evidence>
<name>A0A9Q1HC23_HOLLE</name>
<dbReference type="Pfam" id="PF01477">
    <property type="entry name" value="PLAT"/>
    <property type="match status" value="1"/>
</dbReference>
<keyword evidence="6" id="KW-0106">Calcium</keyword>
<feature type="active site" description="Nucleophile" evidence="5">
    <location>
        <position position="175"/>
    </location>
</feature>
<dbReference type="InterPro" id="IPR016272">
    <property type="entry name" value="Lipase_LIPH"/>
</dbReference>
<dbReference type="InterPro" id="IPR036392">
    <property type="entry name" value="PLAT/LH2_dom_sf"/>
</dbReference>
<dbReference type="Pfam" id="PF00151">
    <property type="entry name" value="Lipase"/>
    <property type="match status" value="1"/>
</dbReference>
<dbReference type="Gene3D" id="3.40.50.1820">
    <property type="entry name" value="alpha/beta hydrolase"/>
    <property type="match status" value="1"/>
</dbReference>
<dbReference type="InterPro" id="IPR029058">
    <property type="entry name" value="AB_hydrolase_fold"/>
</dbReference>
<dbReference type="InterPro" id="IPR001024">
    <property type="entry name" value="PLAT/LH2_dom"/>
</dbReference>
<dbReference type="InterPro" id="IPR002331">
    <property type="entry name" value="Lipase_panc"/>
</dbReference>
<dbReference type="GO" id="GO:0016042">
    <property type="term" value="P:lipid catabolic process"/>
    <property type="evidence" value="ECO:0007669"/>
    <property type="project" value="TreeGrafter"/>
</dbReference>
<keyword evidence="3" id="KW-0964">Secreted</keyword>
<feature type="binding site" evidence="6">
    <location>
        <position position="214"/>
    </location>
    <ligand>
        <name>Ca(2+)</name>
        <dbReference type="ChEBI" id="CHEBI:29108"/>
    </ligand>
</feature>
<dbReference type="PRINTS" id="PR00823">
    <property type="entry name" value="PANCLIPASE"/>
</dbReference>
<protein>
    <submittedName>
        <fullName evidence="11">Pancreatic lipase-related protein 2</fullName>
    </submittedName>
</protein>
<dbReference type="InterPro" id="IPR000734">
    <property type="entry name" value="TAG_lipase"/>
</dbReference>
<feature type="binding site" evidence="6">
    <location>
        <position position="212"/>
    </location>
    <ligand>
        <name>Ca(2+)</name>
        <dbReference type="ChEBI" id="CHEBI:29108"/>
    </ligand>
</feature>
<evidence type="ECO:0000313" key="11">
    <source>
        <dbReference type="EMBL" id="KAJ8040559.1"/>
    </source>
</evidence>
<organism evidence="11 12">
    <name type="scientific">Holothuria leucospilota</name>
    <name type="common">Black long sea cucumber</name>
    <name type="synonym">Mertensiothuria leucospilota</name>
    <dbReference type="NCBI Taxonomy" id="206669"/>
    <lineage>
        <taxon>Eukaryota</taxon>
        <taxon>Metazoa</taxon>
        <taxon>Echinodermata</taxon>
        <taxon>Eleutherozoa</taxon>
        <taxon>Echinozoa</taxon>
        <taxon>Holothuroidea</taxon>
        <taxon>Aspidochirotacea</taxon>
        <taxon>Aspidochirotida</taxon>
        <taxon>Holothuriidae</taxon>
        <taxon>Holothuria</taxon>
    </lineage>
</organism>
<dbReference type="PANTHER" id="PTHR11610">
    <property type="entry name" value="LIPASE"/>
    <property type="match status" value="1"/>
</dbReference>
<dbReference type="PRINTS" id="PR00821">
    <property type="entry name" value="TAGLIPASE"/>
</dbReference>
<dbReference type="Proteomes" id="UP001152320">
    <property type="component" value="Chromosome 6"/>
</dbReference>
<evidence type="ECO:0000256" key="6">
    <source>
        <dbReference type="PIRSR" id="PIRSR000865-2"/>
    </source>
</evidence>
<evidence type="ECO:0000259" key="9">
    <source>
        <dbReference type="Pfam" id="PF00151"/>
    </source>
</evidence>
<dbReference type="Gene3D" id="2.60.60.20">
    <property type="entry name" value="PLAT/LH2 domain"/>
    <property type="match status" value="1"/>
</dbReference>
<keyword evidence="4" id="KW-1015">Disulfide bond</keyword>
<feature type="active site" description="Charge relay system" evidence="5">
    <location>
        <position position="198"/>
    </location>
</feature>
<evidence type="ECO:0000256" key="2">
    <source>
        <dbReference type="ARBA" id="ARBA00010701"/>
    </source>
</evidence>
<keyword evidence="12" id="KW-1185">Reference proteome</keyword>
<evidence type="ECO:0000256" key="4">
    <source>
        <dbReference type="ARBA" id="ARBA00023157"/>
    </source>
</evidence>
<gene>
    <name evidence="11" type="ORF">HOLleu_14884</name>
</gene>
<dbReference type="SUPFAM" id="SSF53474">
    <property type="entry name" value="alpha/beta-Hydrolases"/>
    <property type="match status" value="1"/>
</dbReference>
<keyword evidence="6" id="KW-0479">Metal-binding</keyword>
<dbReference type="GO" id="GO:0004806">
    <property type="term" value="F:triacylglycerol lipase activity"/>
    <property type="evidence" value="ECO:0007669"/>
    <property type="project" value="InterPro"/>
</dbReference>
<evidence type="ECO:0000256" key="3">
    <source>
        <dbReference type="ARBA" id="ARBA00022525"/>
    </source>
</evidence>
<proteinExistence type="inferred from homology"/>
<dbReference type="PANTHER" id="PTHR11610:SF173">
    <property type="entry name" value="LIPASE DOMAIN-CONTAINING PROTEIN-RELATED"/>
    <property type="match status" value="1"/>
</dbReference>
<dbReference type="SUPFAM" id="SSF49723">
    <property type="entry name" value="Lipase/lipooxygenase domain (PLAT/LH2 domain)"/>
    <property type="match status" value="1"/>
</dbReference>
<reference evidence="11" key="1">
    <citation type="submission" date="2021-10" db="EMBL/GenBank/DDBJ databases">
        <title>Tropical sea cucumber genome reveals ecological adaptation and Cuvierian tubules defense mechanism.</title>
        <authorList>
            <person name="Chen T."/>
        </authorList>
    </citation>
    <scope>NUCLEOTIDE SEQUENCE</scope>
    <source>
        <strain evidence="11">Nanhai2018</strain>
        <tissue evidence="11">Muscle</tissue>
    </source>
</reference>
<keyword evidence="8" id="KW-0732">Signal</keyword>
<dbReference type="OrthoDB" id="199913at2759"/>
<dbReference type="GO" id="GO:0046872">
    <property type="term" value="F:metal ion binding"/>
    <property type="evidence" value="ECO:0007669"/>
    <property type="project" value="UniProtKB-KW"/>
</dbReference>
<dbReference type="EMBL" id="JAIZAY010000006">
    <property type="protein sequence ID" value="KAJ8040559.1"/>
    <property type="molecule type" value="Genomic_DNA"/>
</dbReference>
<dbReference type="AlphaFoldDB" id="A0A9Q1HC23"/>
<feature type="signal peptide" evidence="8">
    <location>
        <begin position="1"/>
        <end position="16"/>
    </location>
</feature>
<evidence type="ECO:0000256" key="7">
    <source>
        <dbReference type="RuleBase" id="RU004262"/>
    </source>
</evidence>
<comment type="caution">
    <text evidence="11">The sequence shown here is derived from an EMBL/GenBank/DDBJ whole genome shotgun (WGS) entry which is preliminary data.</text>
</comment>
<accession>A0A9Q1HC23</accession>
<evidence type="ECO:0000256" key="8">
    <source>
        <dbReference type="SAM" id="SignalP"/>
    </source>
</evidence>
<dbReference type="CDD" id="cd00707">
    <property type="entry name" value="Pancreat_lipase_like"/>
    <property type="match status" value="1"/>
</dbReference>
<dbReference type="GO" id="GO:0005615">
    <property type="term" value="C:extracellular space"/>
    <property type="evidence" value="ECO:0007669"/>
    <property type="project" value="TreeGrafter"/>
</dbReference>
<sequence>MKSLIFLSSIVLAVYANTVCYNELGCFSNEPPFRDMPDRPISYLPQSREDVGTTFLLNTPTNPAAYDYLSTYDLTSITNSNLNPFLHTKVIVHGYTENGYVDWMREMMEACLQQGNYNVIRVNWSKGAVGLYGVSTSNTRIVGAEISLLMDKIRVEVYPGTYVADPATWHIIGHSLGAHVSGYAGERQNGLGRITGMDPAGPYFEDTDLMVRLDPTDALFVDAIHTDTDPIYTIGLGIHMEVGHMDFYVNGGREQPGCDQGLIERIVFGDGGLYDAGVQFVACNHLRSYEYFTESILSSCPFGFRKATSLDYDNYFVPHSFYDENSGAKMGFYADQYKPPPGVTNVIYMGDTMDCAPYCAYQHRAKVRFDDPNLRTDDAVGDIYLRLKGSKGESYQMVGSGTYKPGTETYFPVDLTVDVGTVYEVDFYWEFDPEWYKPWEWSLFDNPDIYVSEIDLESLEFFQDYQFCGSSDKIKSNRDIRALTPC</sequence>
<dbReference type="PIRSF" id="PIRSF000865">
    <property type="entry name" value="Lipoprotein_lipase_LIPH"/>
    <property type="match status" value="1"/>
</dbReference>
<evidence type="ECO:0000313" key="12">
    <source>
        <dbReference type="Proteomes" id="UP001152320"/>
    </source>
</evidence>
<comment type="subcellular location">
    <subcellularLocation>
        <location evidence="1">Secreted</location>
    </subcellularLocation>
</comment>
<feature type="chain" id="PRO_5040164753" evidence="8">
    <location>
        <begin position="17"/>
        <end position="486"/>
    </location>
</feature>
<feature type="active site" description="Charge relay system" evidence="5">
    <location>
        <position position="285"/>
    </location>
</feature>
<feature type="binding site" evidence="6">
    <location>
        <position position="217"/>
    </location>
    <ligand>
        <name>Ca(2+)</name>
        <dbReference type="ChEBI" id="CHEBI:29108"/>
    </ligand>
</feature>
<feature type="domain" description="Lipase" evidence="9">
    <location>
        <begin position="18"/>
        <end position="341"/>
    </location>
</feature>